<accession>A0A172QXS4</accession>
<dbReference type="OrthoDB" id="3204399at2"/>
<feature type="region of interest" description="Disordered" evidence="1">
    <location>
        <begin position="260"/>
        <end position="279"/>
    </location>
</feature>
<dbReference type="EMBL" id="CP015623">
    <property type="protein sequence ID" value="ANE05494.1"/>
    <property type="molecule type" value="Genomic_DNA"/>
</dbReference>
<evidence type="ECO:0000313" key="2">
    <source>
        <dbReference type="EMBL" id="ANE05494.1"/>
    </source>
</evidence>
<name>A0A172QXS4_9CORY</name>
<feature type="compositionally biased region" description="Pro residues" evidence="1">
    <location>
        <begin position="108"/>
        <end position="118"/>
    </location>
</feature>
<proteinExistence type="predicted"/>
<keyword evidence="2" id="KW-0614">Plasmid</keyword>
<protein>
    <recommendedName>
        <fullName evidence="4">CobQ/CobB/MinD/ParA nucleotide binding domain-containing protein</fullName>
    </recommendedName>
</protein>
<evidence type="ECO:0000256" key="1">
    <source>
        <dbReference type="SAM" id="MobiDB-lite"/>
    </source>
</evidence>
<organism evidence="2 3">
    <name type="scientific">Corynebacterium crudilactis</name>
    <dbReference type="NCBI Taxonomy" id="1652495"/>
    <lineage>
        <taxon>Bacteria</taxon>
        <taxon>Bacillati</taxon>
        <taxon>Actinomycetota</taxon>
        <taxon>Actinomycetes</taxon>
        <taxon>Mycobacteriales</taxon>
        <taxon>Corynebacteriaceae</taxon>
        <taxon>Corynebacterium</taxon>
    </lineage>
</organism>
<feature type="region of interest" description="Disordered" evidence="1">
    <location>
        <begin position="1"/>
        <end position="155"/>
    </location>
</feature>
<evidence type="ECO:0000313" key="3">
    <source>
        <dbReference type="Proteomes" id="UP000076929"/>
    </source>
</evidence>
<dbReference type="InterPro" id="IPR050625">
    <property type="entry name" value="ParA/MinD_ATPase"/>
</dbReference>
<dbReference type="GO" id="GO:0005829">
    <property type="term" value="C:cytosol"/>
    <property type="evidence" value="ECO:0007669"/>
    <property type="project" value="TreeGrafter"/>
</dbReference>
<gene>
    <name evidence="2" type="ORF">ccrud_14230</name>
</gene>
<dbReference type="GO" id="GO:0009898">
    <property type="term" value="C:cytoplasmic side of plasma membrane"/>
    <property type="evidence" value="ECO:0007669"/>
    <property type="project" value="TreeGrafter"/>
</dbReference>
<reference evidence="2 3" key="1">
    <citation type="submission" date="2016-05" db="EMBL/GenBank/DDBJ databases">
        <title>Complete genome sequence of Corynebacterium crudilactis, a new Corynebacterium species isolated from raw cow's milk.</title>
        <authorList>
            <person name="Christian R."/>
            <person name="Zimmermann J."/>
            <person name="Lipski A."/>
            <person name="Kalinowski J."/>
        </authorList>
    </citation>
    <scope>NUCLEOTIDE SEQUENCE [LARGE SCALE GENOMIC DNA]</scope>
    <source>
        <strain evidence="2 3">JZ16</strain>
        <plasmid evidence="2 3">pCRULAC1</plasmid>
    </source>
</reference>
<dbReference type="Proteomes" id="UP000076929">
    <property type="component" value="Plasmid pCRULAC1"/>
</dbReference>
<dbReference type="InterPro" id="IPR027417">
    <property type="entry name" value="P-loop_NTPase"/>
</dbReference>
<dbReference type="PANTHER" id="PTHR43384">
    <property type="entry name" value="SEPTUM SITE-DETERMINING PROTEIN MIND HOMOLOG, CHLOROPLASTIC-RELATED"/>
    <property type="match status" value="1"/>
</dbReference>
<dbReference type="GO" id="GO:0051782">
    <property type="term" value="P:negative regulation of cell division"/>
    <property type="evidence" value="ECO:0007669"/>
    <property type="project" value="TreeGrafter"/>
</dbReference>
<dbReference type="Gene3D" id="3.40.50.300">
    <property type="entry name" value="P-loop containing nucleotide triphosphate hydrolases"/>
    <property type="match status" value="1"/>
</dbReference>
<sequence>MNDARDPFAEEEVTFKGPQTPRTAATNDQDDNLFDDAYDLDSEVEDEFDFDQDEPGEWTPPINPDKSGGRQFAGDAPVASSPRPARRVEQPSGPGDLIFDANLVLEPQSPPQPTPKPEPIQVASQAPTVAPVRPAPRTPAPRSAVQAPEAGKAPKKSFAQKMRSLFFKEDTSSTQTVHSLQRSLNGSVNIVMINRKGGVGKTLVTTLAGMVLASHRKDRIIAVDASPEGGELGDRVEREQNGTVGSLLDQLDSVSRYSHVRTHTSQDQSGLEVLASEPQKPISSGQEYRELMTVLRKFYPVILTDCAQGLKSELMESVLEEADVLVLVSEGTDGMKAATQVANDLVDSQGLYGDRFAALVDDMVVVVNHRSPKTNVDTGQVMEFFSSVAREAISLPYDQMFEGGRAFTLDEISPETRDAAIKLGAAIVNSAGFMEGGR</sequence>
<keyword evidence="3" id="KW-1185">Reference proteome</keyword>
<geneLocation type="plasmid" evidence="2 3">
    <name>pCRULAC1</name>
</geneLocation>
<dbReference type="GO" id="GO:0005524">
    <property type="term" value="F:ATP binding"/>
    <property type="evidence" value="ECO:0007669"/>
    <property type="project" value="TreeGrafter"/>
</dbReference>
<dbReference type="GO" id="GO:0016887">
    <property type="term" value="F:ATP hydrolysis activity"/>
    <property type="evidence" value="ECO:0007669"/>
    <property type="project" value="TreeGrafter"/>
</dbReference>
<dbReference type="SUPFAM" id="SSF52540">
    <property type="entry name" value="P-loop containing nucleoside triphosphate hydrolases"/>
    <property type="match status" value="1"/>
</dbReference>
<dbReference type="KEGG" id="ccjz:ccrud_14230"/>
<dbReference type="PANTHER" id="PTHR43384:SF14">
    <property type="entry name" value="ESX-1 SECRETION-ASSOCIATED PROTEIN ESPI"/>
    <property type="match status" value="1"/>
</dbReference>
<evidence type="ECO:0008006" key="4">
    <source>
        <dbReference type="Google" id="ProtNLM"/>
    </source>
</evidence>
<feature type="compositionally biased region" description="Acidic residues" evidence="1">
    <location>
        <begin position="28"/>
        <end position="56"/>
    </location>
</feature>
<dbReference type="AlphaFoldDB" id="A0A172QXS4"/>
<dbReference type="RefSeq" id="WP_066570244.1">
    <property type="nucleotide sequence ID" value="NZ_CP015623.1"/>
</dbReference>